<evidence type="ECO:0000259" key="3">
    <source>
        <dbReference type="PROSITE" id="PS50305"/>
    </source>
</evidence>
<dbReference type="InterPro" id="IPR026591">
    <property type="entry name" value="Sirtuin_cat_small_dom_sf"/>
</dbReference>
<feature type="binding site" evidence="1">
    <location>
        <begin position="46"/>
        <end position="65"/>
    </location>
    <ligand>
        <name>NAD(+)</name>
        <dbReference type="ChEBI" id="CHEBI:57540"/>
    </ligand>
</feature>
<dbReference type="InterPro" id="IPR003000">
    <property type="entry name" value="Sirtuin"/>
</dbReference>
<dbReference type="Gene3D" id="3.30.1600.10">
    <property type="entry name" value="SIR2/SIRT2 'Small Domain"/>
    <property type="match status" value="1"/>
</dbReference>
<feature type="binding site" evidence="1">
    <location>
        <position position="256"/>
    </location>
    <ligand>
        <name>NAD(+)</name>
        <dbReference type="ChEBI" id="CHEBI:57540"/>
    </ligand>
</feature>
<feature type="binding site" evidence="1">
    <location>
        <position position="90"/>
    </location>
    <ligand>
        <name>substrate</name>
    </ligand>
</feature>
<comment type="caution">
    <text evidence="4">The sequence shown here is derived from an EMBL/GenBank/DDBJ whole genome shotgun (WGS) entry which is preliminary data.</text>
</comment>
<proteinExistence type="inferred from homology"/>
<dbReference type="InterPro" id="IPR026590">
    <property type="entry name" value="Ssirtuin_cat_dom"/>
</dbReference>
<protein>
    <recommendedName>
        <fullName evidence="1">NAD-dependent protein deacylase</fullName>
        <ecNumber evidence="1">2.3.1.286</ecNumber>
    </recommendedName>
    <alternativeName>
        <fullName evidence="1">Regulatory protein SIR2 homolog</fullName>
    </alternativeName>
</protein>
<dbReference type="GO" id="GO:0008270">
    <property type="term" value="F:zinc ion binding"/>
    <property type="evidence" value="ECO:0007669"/>
    <property type="project" value="UniProtKB-UniRule"/>
</dbReference>
<dbReference type="GO" id="GO:0005737">
    <property type="term" value="C:cytoplasm"/>
    <property type="evidence" value="ECO:0007669"/>
    <property type="project" value="UniProtKB-SubCell"/>
</dbReference>
<feature type="binding site" evidence="1">
    <location>
        <position position="93"/>
    </location>
    <ligand>
        <name>substrate</name>
    </ligand>
</feature>
<dbReference type="InterPro" id="IPR050134">
    <property type="entry name" value="NAD-dep_sirtuin_deacylases"/>
</dbReference>
<comment type="caution">
    <text evidence="1 2">Lacks conserved residue(s) required for the propagation of feature annotation.</text>
</comment>
<dbReference type="GeneID" id="57244816"/>
<dbReference type="HAMAP" id="MF_01121">
    <property type="entry name" value="Sirtuin_ClassIII"/>
    <property type="match status" value="1"/>
</dbReference>
<dbReference type="Pfam" id="PF02146">
    <property type="entry name" value="SIR2"/>
    <property type="match status" value="1"/>
</dbReference>
<feature type="binding site" evidence="1">
    <location>
        <begin position="127"/>
        <end position="130"/>
    </location>
    <ligand>
        <name>NAD(+)</name>
        <dbReference type="ChEBI" id="CHEBI:57540"/>
    </ligand>
</feature>
<dbReference type="PANTHER" id="PTHR11085:SF4">
    <property type="entry name" value="NAD-DEPENDENT PROTEIN DEACYLASE"/>
    <property type="match status" value="1"/>
</dbReference>
<dbReference type="SUPFAM" id="SSF52467">
    <property type="entry name" value="DHS-like NAD/FAD-binding domain"/>
    <property type="match status" value="1"/>
</dbReference>
<feature type="domain" description="Deacetylase sirtuin-type" evidence="3">
    <location>
        <begin position="16"/>
        <end position="276"/>
    </location>
</feature>
<keyword evidence="1" id="KW-0963">Cytoplasm</keyword>
<keyword evidence="1" id="KW-0520">NAD</keyword>
<dbReference type="AlphaFoldDB" id="A0A0M2F107"/>
<evidence type="ECO:0000313" key="5">
    <source>
        <dbReference type="Proteomes" id="UP000029435"/>
    </source>
</evidence>
<comment type="similarity">
    <text evidence="1">Belongs to the sirtuin family. Class III subfamily.</text>
</comment>
<dbReference type="OrthoDB" id="9800582at2"/>
<dbReference type="GO" id="GO:0017136">
    <property type="term" value="F:histone deacetylase activity, NAD-dependent"/>
    <property type="evidence" value="ECO:0007669"/>
    <property type="project" value="TreeGrafter"/>
</dbReference>
<dbReference type="Proteomes" id="UP000029435">
    <property type="component" value="Unassembled WGS sequence"/>
</dbReference>
<comment type="catalytic activity">
    <reaction evidence="1">
        <text>N(6)-acetyl-L-lysyl-[protein] + NAD(+) + H2O = 2''-O-acetyl-ADP-D-ribose + nicotinamide + L-lysyl-[protein]</text>
        <dbReference type="Rhea" id="RHEA:43636"/>
        <dbReference type="Rhea" id="RHEA-COMP:9752"/>
        <dbReference type="Rhea" id="RHEA-COMP:10731"/>
        <dbReference type="ChEBI" id="CHEBI:15377"/>
        <dbReference type="ChEBI" id="CHEBI:17154"/>
        <dbReference type="ChEBI" id="CHEBI:29969"/>
        <dbReference type="ChEBI" id="CHEBI:57540"/>
        <dbReference type="ChEBI" id="CHEBI:61930"/>
        <dbReference type="ChEBI" id="CHEBI:83767"/>
        <dbReference type="EC" id="2.3.1.286"/>
    </reaction>
</comment>
<dbReference type="CDD" id="cd01412">
    <property type="entry name" value="SIRT5_Af1_CobB"/>
    <property type="match status" value="1"/>
</dbReference>
<evidence type="ECO:0000313" key="4">
    <source>
        <dbReference type="EMBL" id="KGA33679.1"/>
    </source>
</evidence>
<dbReference type="GO" id="GO:0160013">
    <property type="term" value="F:NAD-dependent protein de-2-hydroxyisobutyrylase activity"/>
    <property type="evidence" value="ECO:0007669"/>
    <property type="project" value="RHEA"/>
</dbReference>
<gene>
    <name evidence="1" type="primary">cobB</name>
    <name evidence="4" type="ORF">KU74_09305</name>
</gene>
<evidence type="ECO:0000256" key="1">
    <source>
        <dbReference type="HAMAP-Rule" id="MF_01121"/>
    </source>
</evidence>
<dbReference type="Gene3D" id="3.40.50.1220">
    <property type="entry name" value="TPP-binding domain"/>
    <property type="match status" value="1"/>
</dbReference>
<evidence type="ECO:0000256" key="2">
    <source>
        <dbReference type="PROSITE-ProRule" id="PRU00236"/>
    </source>
</evidence>
<dbReference type="STRING" id="180957.B5S52_08985"/>
<feature type="binding site" evidence="1">
    <location>
        <begin position="238"/>
        <end position="240"/>
    </location>
    <ligand>
        <name>NAD(+)</name>
        <dbReference type="ChEBI" id="CHEBI:57540"/>
    </ligand>
</feature>
<comment type="cofactor">
    <cofactor evidence="1">
        <name>Zn(2+)</name>
        <dbReference type="ChEBI" id="CHEBI:29105"/>
    </cofactor>
    <text evidence="1">Binds 1 zinc ion per subunit.</text>
</comment>
<dbReference type="PROSITE" id="PS50305">
    <property type="entry name" value="SIRTUIN"/>
    <property type="match status" value="1"/>
</dbReference>
<keyword evidence="1" id="KW-0862">Zinc</keyword>
<accession>A0A0M2F107</accession>
<feature type="active site" description="Proton acceptor" evidence="1">
    <location>
        <position position="145"/>
    </location>
</feature>
<comment type="catalytic activity">
    <reaction evidence="1">
        <text>N(6)-(2-hydroxyisobutanoyl)-L-lysyl-[protein] + NAD(+) + H2O = 2''-O-(2-hydroxyisobutanoyl)-ADP-D-ribose + nicotinamide + L-lysyl-[protein]</text>
        <dbReference type="Rhea" id="RHEA:24364"/>
        <dbReference type="Rhea" id="RHEA-COMP:9752"/>
        <dbReference type="Rhea" id="RHEA-COMP:15921"/>
        <dbReference type="ChEBI" id="CHEBI:15377"/>
        <dbReference type="ChEBI" id="CHEBI:17154"/>
        <dbReference type="ChEBI" id="CHEBI:29969"/>
        <dbReference type="ChEBI" id="CHEBI:57540"/>
        <dbReference type="ChEBI" id="CHEBI:144968"/>
        <dbReference type="ChEBI" id="CHEBI:144969"/>
    </reaction>
</comment>
<feature type="binding site" evidence="1">
    <location>
        <position position="153"/>
    </location>
    <ligand>
        <name>Zn(2+)</name>
        <dbReference type="ChEBI" id="CHEBI:29105"/>
    </ligand>
</feature>
<dbReference type="EMBL" id="JQOD01000002">
    <property type="protein sequence ID" value="KGA33679.1"/>
    <property type="molecule type" value="Genomic_DNA"/>
</dbReference>
<comment type="domain">
    <text evidence="1">2 residues (Tyr-90 and Arg-93) present in a large hydrophobic pocket are probably involved in substrate specificity. They are important for desuccinylation activity, but dispensable for deacetylation activity.</text>
</comment>
<dbReference type="PANTHER" id="PTHR11085">
    <property type="entry name" value="NAD-DEPENDENT PROTEIN DEACYLASE SIRTUIN-5, MITOCHONDRIAL-RELATED"/>
    <property type="match status" value="1"/>
</dbReference>
<keyword evidence="1" id="KW-0479">Metal-binding</keyword>
<feature type="binding site" evidence="1">
    <location>
        <begin position="212"/>
        <end position="214"/>
    </location>
    <ligand>
        <name>NAD(+)</name>
        <dbReference type="ChEBI" id="CHEBI:57540"/>
    </ligand>
</feature>
<dbReference type="GO" id="GO:0070403">
    <property type="term" value="F:NAD+ binding"/>
    <property type="evidence" value="ECO:0007669"/>
    <property type="project" value="UniProtKB-UniRule"/>
</dbReference>
<reference evidence="4 5" key="1">
    <citation type="submission" date="2014-08" db="EMBL/GenBank/DDBJ databases">
        <title>Genome sequences of NCPPB Pectobacterium isolates.</title>
        <authorList>
            <person name="Glover R.H."/>
            <person name="Sapp M."/>
            <person name="Elphinstone J."/>
        </authorList>
    </citation>
    <scope>NUCLEOTIDE SEQUENCE [LARGE SCALE GENOMIC DNA]</scope>
    <source>
        <strain evidence="4 5">LMG 21372</strain>
    </source>
</reference>
<comment type="function">
    <text evidence="1">NAD-dependent lysine deacetylase that specifically removes acetyl groups on target proteins. Also acts as a protein-lysine deacylase by mediating protein desuccinylation and de-2-hydroxyisobutyrylation. Modulates the activities of several proteins which are inactive in their acylated form.</text>
</comment>
<dbReference type="InterPro" id="IPR027546">
    <property type="entry name" value="Sirtuin_class_III"/>
</dbReference>
<organism evidence="4 5">
    <name type="scientific">Pectobacterium brasiliense</name>
    <dbReference type="NCBI Taxonomy" id="180957"/>
    <lineage>
        <taxon>Bacteria</taxon>
        <taxon>Pseudomonadati</taxon>
        <taxon>Pseudomonadota</taxon>
        <taxon>Gammaproteobacteria</taxon>
        <taxon>Enterobacterales</taxon>
        <taxon>Pectobacteriaceae</taxon>
        <taxon>Pectobacterium</taxon>
    </lineage>
</organism>
<feature type="binding site" evidence="1">
    <location>
        <position position="172"/>
    </location>
    <ligand>
        <name>Zn(2+)</name>
        <dbReference type="ChEBI" id="CHEBI:29105"/>
    </ligand>
</feature>
<comment type="catalytic activity">
    <reaction evidence="1">
        <text>N(6)-succinyl-L-lysyl-[protein] + NAD(+) + H2O = 2''-O-succinyl-ADP-D-ribose + nicotinamide + L-lysyl-[protein]</text>
        <dbReference type="Rhea" id="RHEA:47668"/>
        <dbReference type="Rhea" id="RHEA-COMP:9752"/>
        <dbReference type="Rhea" id="RHEA-COMP:11877"/>
        <dbReference type="ChEBI" id="CHEBI:15377"/>
        <dbReference type="ChEBI" id="CHEBI:17154"/>
        <dbReference type="ChEBI" id="CHEBI:29969"/>
        <dbReference type="ChEBI" id="CHEBI:57540"/>
        <dbReference type="ChEBI" id="CHEBI:87830"/>
        <dbReference type="ChEBI" id="CHEBI:87832"/>
    </reaction>
</comment>
<dbReference type="GO" id="GO:0036055">
    <property type="term" value="F:protein-succinyllysine desuccinylase activity"/>
    <property type="evidence" value="ECO:0007669"/>
    <property type="project" value="UniProtKB-UniRule"/>
</dbReference>
<comment type="subcellular location">
    <subcellularLocation>
        <location evidence="1">Cytoplasm</location>
    </subcellularLocation>
</comment>
<sequence length="276" mass="31433">MYTRQRLGRFHKGKRMRQQRLRARIFHRDYLAASEVKKPRVVVLTGAGISAESGIRTFRAADGLWEEHRVEDVATPEGFQRNPELVQEFYNARRRQLQQPEIVPNAAHLALANLEAMLEDNFQLITQNIDNLHERAGSKRVIHMHGELLKVRCSQSGQIVEWTDDLAAGERCHCCQFPAPLRPHVVWFGEMPLHMDKIYHALSQADYFIAIGTSGHVYPAAGFVHEAHSHGAYTLELNLEPSQVESQFDEKIYGPASSVVPEFVAAWLTRGQSIKF</sequence>
<dbReference type="GO" id="GO:0036054">
    <property type="term" value="F:protein-malonyllysine demalonylase activity"/>
    <property type="evidence" value="ECO:0007669"/>
    <property type="project" value="InterPro"/>
</dbReference>
<name>A0A0M2F107_9GAMM</name>
<dbReference type="EC" id="2.3.1.286" evidence="1"/>
<dbReference type="InterPro" id="IPR029035">
    <property type="entry name" value="DHS-like_NAD/FAD-binding_dom"/>
</dbReference>
<dbReference type="NCBIfam" id="NF001755">
    <property type="entry name" value="PRK00481.1-5"/>
    <property type="match status" value="1"/>
</dbReference>
<dbReference type="RefSeq" id="WP_039314309.1">
    <property type="nucleotide sequence ID" value="NZ_CP047495.1"/>
</dbReference>